<feature type="transmembrane region" description="Helical" evidence="7">
    <location>
        <begin position="66"/>
        <end position="87"/>
    </location>
</feature>
<keyword evidence="5 7" id="KW-1133">Transmembrane helix</keyword>
<dbReference type="EMBL" id="CP075585">
    <property type="protein sequence ID" value="QZA58663.1"/>
    <property type="molecule type" value="Genomic_DNA"/>
</dbReference>
<comment type="similarity">
    <text evidence="2 7">Belongs to the MlaE permease family.</text>
</comment>
<evidence type="ECO:0000256" key="7">
    <source>
        <dbReference type="RuleBase" id="RU362044"/>
    </source>
</evidence>
<reference evidence="8 9" key="1">
    <citation type="submission" date="2021-05" db="EMBL/GenBank/DDBJ databases">
        <title>Ecology and evolution of chlamydial symbionts of arthropods.</title>
        <authorList>
            <person name="Halter T."/>
            <person name="Sixt B.S."/>
            <person name="Toenshoff E.R."/>
            <person name="Koestlbacher S."/>
            <person name="Schulz F."/>
            <person name="Kostanjsek R."/>
            <person name="Collingro A."/>
            <person name="Hendrickx F."/>
            <person name="Horn M."/>
        </authorList>
    </citation>
    <scope>NUCLEOTIDE SEQUENCE [LARGE SCALE GENOMIC DNA]</scope>
    <source>
        <strain evidence="8 9">15C</strain>
    </source>
</reference>
<feature type="transmembrane region" description="Helical" evidence="7">
    <location>
        <begin position="25"/>
        <end position="46"/>
    </location>
</feature>
<name>A0ABX8YZW5_9BACT</name>
<feature type="transmembrane region" description="Helical" evidence="7">
    <location>
        <begin position="172"/>
        <end position="193"/>
    </location>
</feature>
<evidence type="ECO:0000256" key="6">
    <source>
        <dbReference type="ARBA" id="ARBA00023136"/>
    </source>
</evidence>
<organism evidence="8 9">
    <name type="scientific">Candidatus Rhabdochlamydia porcellionis</name>
    <dbReference type="NCBI Taxonomy" id="225148"/>
    <lineage>
        <taxon>Bacteria</taxon>
        <taxon>Pseudomonadati</taxon>
        <taxon>Chlamydiota</taxon>
        <taxon>Chlamydiia</taxon>
        <taxon>Parachlamydiales</taxon>
        <taxon>Candidatus Rhabdochlamydiaceae</taxon>
        <taxon>Candidatus Rhabdochlamydia</taxon>
    </lineage>
</organism>
<keyword evidence="6 7" id="KW-0472">Membrane</keyword>
<keyword evidence="4 7" id="KW-0812">Transmembrane</keyword>
<evidence type="ECO:0000256" key="4">
    <source>
        <dbReference type="ARBA" id="ARBA00022692"/>
    </source>
</evidence>
<dbReference type="InterPro" id="IPR030802">
    <property type="entry name" value="Permease_MalE"/>
</dbReference>
<dbReference type="PANTHER" id="PTHR30188:SF4">
    <property type="entry name" value="PROTEIN TRIGALACTOSYLDIACYLGLYCEROL 1, CHLOROPLASTIC"/>
    <property type="match status" value="1"/>
</dbReference>
<dbReference type="InterPro" id="IPR003453">
    <property type="entry name" value="ABC_MlaE_roteobac"/>
</dbReference>
<evidence type="ECO:0000256" key="3">
    <source>
        <dbReference type="ARBA" id="ARBA00022448"/>
    </source>
</evidence>
<dbReference type="Proteomes" id="UP000822862">
    <property type="component" value="Chromosome"/>
</dbReference>
<keyword evidence="3" id="KW-0813">Transport</keyword>
<dbReference type="PANTHER" id="PTHR30188">
    <property type="entry name" value="ABC TRANSPORTER PERMEASE PROTEIN-RELATED"/>
    <property type="match status" value="1"/>
</dbReference>
<accession>A0ABX8YZW5</accession>
<evidence type="ECO:0000256" key="5">
    <source>
        <dbReference type="ARBA" id="ARBA00022989"/>
    </source>
</evidence>
<protein>
    <submittedName>
        <fullName evidence="8">Intermembrane phospholipid transport system permease protein MlaE</fullName>
    </submittedName>
</protein>
<gene>
    <name evidence="8" type="ORF">RHAB15C_0000541</name>
</gene>
<evidence type="ECO:0000256" key="1">
    <source>
        <dbReference type="ARBA" id="ARBA00004141"/>
    </source>
</evidence>
<evidence type="ECO:0000313" key="9">
    <source>
        <dbReference type="Proteomes" id="UP000822862"/>
    </source>
</evidence>
<keyword evidence="9" id="KW-1185">Reference proteome</keyword>
<feature type="transmembrane region" description="Helical" evidence="7">
    <location>
        <begin position="213"/>
        <end position="233"/>
    </location>
</feature>
<dbReference type="Pfam" id="PF02405">
    <property type="entry name" value="MlaE"/>
    <property type="match status" value="1"/>
</dbReference>
<evidence type="ECO:0000256" key="2">
    <source>
        <dbReference type="ARBA" id="ARBA00007556"/>
    </source>
</evidence>
<proteinExistence type="inferred from homology"/>
<comment type="subcellular location">
    <subcellularLocation>
        <location evidence="1">Membrane</location>
        <topology evidence="1">Multi-pass membrane protein</topology>
    </subcellularLocation>
</comment>
<evidence type="ECO:0000313" key="8">
    <source>
        <dbReference type="EMBL" id="QZA58663.1"/>
    </source>
</evidence>
<dbReference type="NCBIfam" id="TIGR00056">
    <property type="entry name" value="MlaE family lipid ABC transporter permease subunit"/>
    <property type="match status" value="1"/>
</dbReference>
<feature type="transmembrane region" description="Helical" evidence="7">
    <location>
        <begin position="254"/>
        <end position="274"/>
    </location>
</feature>
<sequence length="283" mass="30871">MGKLAKIDLLNLKNRLFMNARWQNLLPKLTMFSFVGEYVLLILVVIKATLKKPPNLSLILKQLYDIGVASLPVVAITGFSTGLVLAAQSFYQLSDKGLASVTGLMVSKAMLTELGPVLTSFMVTGRVGAAMCAELGTMCVTEQVDALKTMAVNPNRYLIAPRWIAGISMMPLLTIFSIFMGIFGGYLLSVYYFHMPPMAYLDPIPIHVTYFDLVVGITKAFVFGTLIMTISCFKGMRTSGGAAGVGENTTNSVVITYCAILLVNFLLTIILNLIHLELFETSL</sequence>